<comment type="caution">
    <text evidence="1">The sequence shown here is derived from an EMBL/GenBank/DDBJ whole genome shotgun (WGS) entry which is preliminary data.</text>
</comment>
<proteinExistence type="predicted"/>
<protein>
    <submittedName>
        <fullName evidence="1">Uncharacterized protein</fullName>
    </submittedName>
</protein>
<dbReference type="AlphaFoldDB" id="A0A0F9S698"/>
<gene>
    <name evidence="1" type="ORF">LCGC14_0812140</name>
</gene>
<sequence>MSELSAKEKFNLERWSMRQVDSDSDEPLYDGIETDENGDWVRWEEVQETEQAVEAKWKEAIGATDLQGSSPDNFIQWLRKDVTEQAKALERERIEQVIRNCCVAITAETLVRAIRRGGRA</sequence>
<name>A0A0F9S698_9ZZZZ</name>
<accession>A0A0F9S698</accession>
<evidence type="ECO:0000313" key="1">
    <source>
        <dbReference type="EMBL" id="KKN32591.1"/>
    </source>
</evidence>
<organism evidence="1">
    <name type="scientific">marine sediment metagenome</name>
    <dbReference type="NCBI Taxonomy" id="412755"/>
    <lineage>
        <taxon>unclassified sequences</taxon>
        <taxon>metagenomes</taxon>
        <taxon>ecological metagenomes</taxon>
    </lineage>
</organism>
<reference evidence="1" key="1">
    <citation type="journal article" date="2015" name="Nature">
        <title>Complex archaea that bridge the gap between prokaryotes and eukaryotes.</title>
        <authorList>
            <person name="Spang A."/>
            <person name="Saw J.H."/>
            <person name="Jorgensen S.L."/>
            <person name="Zaremba-Niedzwiedzka K."/>
            <person name="Martijn J."/>
            <person name="Lind A.E."/>
            <person name="van Eijk R."/>
            <person name="Schleper C."/>
            <person name="Guy L."/>
            <person name="Ettema T.J."/>
        </authorList>
    </citation>
    <scope>NUCLEOTIDE SEQUENCE</scope>
</reference>
<dbReference type="EMBL" id="LAZR01002241">
    <property type="protein sequence ID" value="KKN32591.1"/>
    <property type="molecule type" value="Genomic_DNA"/>
</dbReference>